<name>A0AAN7RU13_MYCAM</name>
<evidence type="ECO:0000313" key="3">
    <source>
        <dbReference type="Proteomes" id="UP001333110"/>
    </source>
</evidence>
<feature type="region of interest" description="Disordered" evidence="1">
    <location>
        <begin position="79"/>
        <end position="99"/>
    </location>
</feature>
<reference evidence="2 3" key="1">
    <citation type="journal article" date="2023" name="J. Hered.">
        <title>Chromosome-level genome of the wood stork (Mycteria americana) provides insight into avian chromosome evolution.</title>
        <authorList>
            <person name="Flamio R. Jr."/>
            <person name="Ramstad K.M."/>
        </authorList>
    </citation>
    <scope>NUCLEOTIDE SEQUENCE [LARGE SCALE GENOMIC DNA]</scope>
    <source>
        <strain evidence="2">JAX WOST 10</strain>
    </source>
</reference>
<feature type="compositionally biased region" description="Polar residues" evidence="1">
    <location>
        <begin position="90"/>
        <end position="99"/>
    </location>
</feature>
<gene>
    <name evidence="2" type="ORF">QYF61_026265</name>
</gene>
<dbReference type="EMBL" id="JAUNZN010000006">
    <property type="protein sequence ID" value="KAK4820429.1"/>
    <property type="molecule type" value="Genomic_DNA"/>
</dbReference>
<organism evidence="2 3">
    <name type="scientific">Mycteria americana</name>
    <name type="common">Wood stork</name>
    <dbReference type="NCBI Taxonomy" id="33587"/>
    <lineage>
        <taxon>Eukaryota</taxon>
        <taxon>Metazoa</taxon>
        <taxon>Chordata</taxon>
        <taxon>Craniata</taxon>
        <taxon>Vertebrata</taxon>
        <taxon>Euteleostomi</taxon>
        <taxon>Archelosauria</taxon>
        <taxon>Archosauria</taxon>
        <taxon>Dinosauria</taxon>
        <taxon>Saurischia</taxon>
        <taxon>Theropoda</taxon>
        <taxon>Coelurosauria</taxon>
        <taxon>Aves</taxon>
        <taxon>Neognathae</taxon>
        <taxon>Neoaves</taxon>
        <taxon>Aequornithes</taxon>
        <taxon>Ciconiiformes</taxon>
        <taxon>Ciconiidae</taxon>
        <taxon>Mycteria</taxon>
    </lineage>
</organism>
<feature type="region of interest" description="Disordered" evidence="1">
    <location>
        <begin position="1"/>
        <end position="21"/>
    </location>
</feature>
<comment type="caution">
    <text evidence="2">The sequence shown here is derived from an EMBL/GenBank/DDBJ whole genome shotgun (WGS) entry which is preliminary data.</text>
</comment>
<sequence length="99" mass="10612">MSKALQKSRQATSVALPLSTDGPDFTLRLTHIPQDCKLHQCLIAAAQAASNLDTFLSNLGSFWSTQSGILRFLWKMPAPSNDGGAREADTSTGIYSTAL</sequence>
<evidence type="ECO:0000256" key="1">
    <source>
        <dbReference type="SAM" id="MobiDB-lite"/>
    </source>
</evidence>
<evidence type="ECO:0000313" key="2">
    <source>
        <dbReference type="EMBL" id="KAK4820429.1"/>
    </source>
</evidence>
<feature type="compositionally biased region" description="Polar residues" evidence="1">
    <location>
        <begin position="1"/>
        <end position="13"/>
    </location>
</feature>
<proteinExistence type="predicted"/>
<dbReference type="AlphaFoldDB" id="A0AAN7RU13"/>
<protein>
    <submittedName>
        <fullName evidence="2">Uncharacterized protein</fullName>
    </submittedName>
</protein>
<dbReference type="Proteomes" id="UP001333110">
    <property type="component" value="Unassembled WGS sequence"/>
</dbReference>
<keyword evidence="3" id="KW-1185">Reference proteome</keyword>
<accession>A0AAN7RU13</accession>